<dbReference type="PANTHER" id="PTHR24253">
    <property type="entry name" value="TRANSMEMBRANE PROTEASE SERINE"/>
    <property type="match status" value="1"/>
</dbReference>
<keyword evidence="1 6" id="KW-0645">Protease</keyword>
<keyword evidence="5" id="KW-1015">Disulfide bond</keyword>
<comment type="caution">
    <text evidence="8">The sequence shown here is derived from an EMBL/GenBank/DDBJ whole genome shotgun (WGS) entry which is preliminary data.</text>
</comment>
<dbReference type="SUPFAM" id="SSF50494">
    <property type="entry name" value="Trypsin-like serine proteases"/>
    <property type="match status" value="1"/>
</dbReference>
<keyword evidence="9" id="KW-1185">Reference proteome</keyword>
<evidence type="ECO:0000256" key="1">
    <source>
        <dbReference type="ARBA" id="ARBA00022670"/>
    </source>
</evidence>
<evidence type="ECO:0000256" key="2">
    <source>
        <dbReference type="ARBA" id="ARBA00022729"/>
    </source>
</evidence>
<dbReference type="Gene3D" id="2.40.10.10">
    <property type="entry name" value="Trypsin-like serine proteases"/>
    <property type="match status" value="1"/>
</dbReference>
<dbReference type="InterPro" id="IPR009003">
    <property type="entry name" value="Peptidase_S1_PA"/>
</dbReference>
<dbReference type="PANTHER" id="PTHR24253:SF176">
    <property type="entry name" value="CORIN, ISOFORM B"/>
    <property type="match status" value="1"/>
</dbReference>
<feature type="domain" description="Peptidase S1" evidence="7">
    <location>
        <begin position="135"/>
        <end position="380"/>
    </location>
</feature>
<dbReference type="InterPro" id="IPR001314">
    <property type="entry name" value="Peptidase_S1A"/>
</dbReference>
<keyword evidence="2" id="KW-0732">Signal</keyword>
<evidence type="ECO:0000256" key="3">
    <source>
        <dbReference type="ARBA" id="ARBA00022801"/>
    </source>
</evidence>
<dbReference type="InterPro" id="IPR018114">
    <property type="entry name" value="TRYPSIN_HIS"/>
</dbReference>
<keyword evidence="3 6" id="KW-0378">Hydrolase</keyword>
<accession>A0AAE0ZY56</accession>
<dbReference type="InterPro" id="IPR043504">
    <property type="entry name" value="Peptidase_S1_PA_chymotrypsin"/>
</dbReference>
<dbReference type="GO" id="GO:0006508">
    <property type="term" value="P:proteolysis"/>
    <property type="evidence" value="ECO:0007669"/>
    <property type="project" value="UniProtKB-KW"/>
</dbReference>
<dbReference type="InterPro" id="IPR001254">
    <property type="entry name" value="Trypsin_dom"/>
</dbReference>
<evidence type="ECO:0000259" key="7">
    <source>
        <dbReference type="PROSITE" id="PS50240"/>
    </source>
</evidence>
<dbReference type="PROSITE" id="PS00135">
    <property type="entry name" value="TRYPSIN_SER"/>
    <property type="match status" value="1"/>
</dbReference>
<organism evidence="8 9">
    <name type="scientific">Elysia crispata</name>
    <name type="common">lettuce slug</name>
    <dbReference type="NCBI Taxonomy" id="231223"/>
    <lineage>
        <taxon>Eukaryota</taxon>
        <taxon>Metazoa</taxon>
        <taxon>Spiralia</taxon>
        <taxon>Lophotrochozoa</taxon>
        <taxon>Mollusca</taxon>
        <taxon>Gastropoda</taxon>
        <taxon>Heterobranchia</taxon>
        <taxon>Euthyneura</taxon>
        <taxon>Panpulmonata</taxon>
        <taxon>Sacoglossa</taxon>
        <taxon>Placobranchoidea</taxon>
        <taxon>Plakobranchidae</taxon>
        <taxon>Elysia</taxon>
    </lineage>
</organism>
<protein>
    <recommendedName>
        <fullName evidence="7">Peptidase S1 domain-containing protein</fullName>
    </recommendedName>
</protein>
<dbReference type="InterPro" id="IPR033116">
    <property type="entry name" value="TRYPSIN_SER"/>
</dbReference>
<sequence>MQVRTCVQRYAALDDCVSDIPGHSTNKKPHLLTRQYAGTAVSGSSYPYITSSIGSSYGYGWLNNGQQLTMSSSGRRSPGFRRSNNGLLSRPGFIGFGSSSVYPGNTGNDPDMHATSGRSHYQLSENCGVKSSNWIVGGQEASPGRWAWQVSLQEYNVTSGRWVHVCGGALVQESWVVTAGHCIHALSSAYSVTAVLGSYNLSITDPGEQRIKADKLIGHPDYRHGGNYPDDVGLVHLATPVTMSRSISTVCLPQQEASVEDRSKTLHGPNARCWVTGWGRTLGVTDAHVLNEAEVDLIDREKCAKSWTGYITFSHICAAGSSGAGACEGDSGGPLNCVHAGRYYLEGVVSWGEDSCRLSGYPSVFTRVALYTDWIRNTVTSAASFL</sequence>
<evidence type="ECO:0000256" key="4">
    <source>
        <dbReference type="ARBA" id="ARBA00022825"/>
    </source>
</evidence>
<dbReference type="Pfam" id="PF00089">
    <property type="entry name" value="Trypsin"/>
    <property type="match status" value="1"/>
</dbReference>
<evidence type="ECO:0000313" key="8">
    <source>
        <dbReference type="EMBL" id="KAK3776772.1"/>
    </source>
</evidence>
<evidence type="ECO:0000256" key="5">
    <source>
        <dbReference type="ARBA" id="ARBA00023157"/>
    </source>
</evidence>
<name>A0AAE0ZY56_9GAST</name>
<dbReference type="PROSITE" id="PS00134">
    <property type="entry name" value="TRYPSIN_HIS"/>
    <property type="match status" value="1"/>
</dbReference>
<dbReference type="CDD" id="cd00190">
    <property type="entry name" value="Tryp_SPc"/>
    <property type="match status" value="1"/>
</dbReference>
<dbReference type="EMBL" id="JAWDGP010003176">
    <property type="protein sequence ID" value="KAK3776772.1"/>
    <property type="molecule type" value="Genomic_DNA"/>
</dbReference>
<dbReference type="PROSITE" id="PS50240">
    <property type="entry name" value="TRYPSIN_DOM"/>
    <property type="match status" value="1"/>
</dbReference>
<gene>
    <name evidence="8" type="ORF">RRG08_058522</name>
</gene>
<reference evidence="8" key="1">
    <citation type="journal article" date="2023" name="G3 (Bethesda)">
        <title>A reference genome for the long-term kleptoplast-retaining sea slug Elysia crispata morphotype clarki.</title>
        <authorList>
            <person name="Eastman K.E."/>
            <person name="Pendleton A.L."/>
            <person name="Shaikh M.A."/>
            <person name="Suttiyut T."/>
            <person name="Ogas R."/>
            <person name="Tomko P."/>
            <person name="Gavelis G."/>
            <person name="Widhalm J.R."/>
            <person name="Wisecaver J.H."/>
        </authorList>
    </citation>
    <scope>NUCLEOTIDE SEQUENCE</scope>
    <source>
        <strain evidence="8">ECLA1</strain>
    </source>
</reference>
<dbReference type="GO" id="GO:0004252">
    <property type="term" value="F:serine-type endopeptidase activity"/>
    <property type="evidence" value="ECO:0007669"/>
    <property type="project" value="InterPro"/>
</dbReference>
<dbReference type="PRINTS" id="PR00722">
    <property type="entry name" value="CHYMOTRYPSIN"/>
</dbReference>
<dbReference type="AlphaFoldDB" id="A0AAE0ZY56"/>
<dbReference type="SMART" id="SM00020">
    <property type="entry name" value="Tryp_SPc"/>
    <property type="match status" value="1"/>
</dbReference>
<evidence type="ECO:0000256" key="6">
    <source>
        <dbReference type="RuleBase" id="RU363034"/>
    </source>
</evidence>
<evidence type="ECO:0000313" key="9">
    <source>
        <dbReference type="Proteomes" id="UP001283361"/>
    </source>
</evidence>
<proteinExistence type="predicted"/>
<dbReference type="Proteomes" id="UP001283361">
    <property type="component" value="Unassembled WGS sequence"/>
</dbReference>
<keyword evidence="4 6" id="KW-0720">Serine protease</keyword>
<dbReference type="FunFam" id="2.40.10.10:FF:000120">
    <property type="entry name" value="Putative serine protease"/>
    <property type="match status" value="1"/>
</dbReference>